<protein>
    <submittedName>
        <fullName evidence="1">Uncharacterized protein</fullName>
    </submittedName>
</protein>
<accession>Q8BR61</accession>
<reference evidence="1" key="8">
    <citation type="journal article" date="2005" name="Science">
        <title>The Transcriptional Landscape of the Mammalian Genome.</title>
        <authorList>
            <consortium name="The FANTOM Consortium"/>
            <consortium name="Riken Genome Exploration Research Group and Genome Science Group (Genome Network Project Core Group)"/>
        </authorList>
    </citation>
    <scope>NUCLEOTIDE SEQUENCE</scope>
    <source>
        <strain evidence="1">C57BL/6J</strain>
        <tissue evidence="1">Corpora quadrigemina</tissue>
        <tissue evidence="2">Hypothalamus</tissue>
    </source>
</reference>
<name>Q8BR61_MOUSE</name>
<reference evidence="1" key="1">
    <citation type="journal article" date="1999" name="Methods Enzymol.">
        <title>High-efficiency full-length cDNA cloning.</title>
        <authorList>
            <person name="Carninci P."/>
            <person name="Hayashizaki Y."/>
        </authorList>
    </citation>
    <scope>NUCLEOTIDE SEQUENCE</scope>
    <source>
        <strain evidence="1">C57BL/6J</strain>
        <tissue evidence="1">Corpora quadrigemina</tissue>
        <tissue evidence="2">Hypothalamus</tissue>
    </source>
</reference>
<reference evidence="1" key="5">
    <citation type="submission" date="2001-07" db="EMBL/GenBank/DDBJ databases">
        <authorList>
            <person name="Adachi J."/>
            <person name="Aizawa K."/>
            <person name="Akimura T."/>
            <person name="Arakawa T."/>
            <person name="Bono H."/>
            <person name="Carninci P."/>
            <person name="Fukuda S."/>
            <person name="Furuno M."/>
            <person name="Hanagaki T."/>
            <person name="Hara A."/>
            <person name="Hashizume W."/>
            <person name="Hayashida K."/>
            <person name="Hayatsu N."/>
            <person name="Hiramoto K."/>
            <person name="Hiraoka T."/>
            <person name="Hirozane T."/>
            <person name="Hori F."/>
            <person name="Imotani K."/>
            <person name="Ishii Y."/>
            <person name="Itoh M."/>
            <person name="Kagawa I."/>
            <person name="Kasukawa T."/>
            <person name="Katoh H."/>
            <person name="Kawai J."/>
            <person name="Kojima Y."/>
            <person name="Kondo S."/>
            <person name="Konno H."/>
            <person name="Kouda M."/>
            <person name="Koya S."/>
            <person name="Kurihara C."/>
            <person name="Matsuyama T."/>
            <person name="Miyazaki A."/>
            <person name="Murata M."/>
            <person name="Nakamura M."/>
            <person name="Nishi K."/>
            <person name="Nomura K."/>
            <person name="Numazaki R."/>
            <person name="Ohno M."/>
            <person name="Ohsato N."/>
            <person name="Okazaki Y."/>
            <person name="Saito R."/>
            <person name="Saitoh H."/>
            <person name="Sakai C."/>
            <person name="Sakai K."/>
            <person name="Sakazume N."/>
            <person name="Sano H."/>
            <person name="Sasaki D."/>
            <person name="Shibata K."/>
            <person name="Shinagawa A."/>
            <person name="Shiraki T."/>
            <person name="Sogabe Y."/>
            <person name="Tagami M."/>
            <person name="Tagawa A."/>
            <person name="Takahashi F."/>
            <person name="Takaku-Akahira S."/>
            <person name="Takeda Y."/>
            <person name="Tanaka T."/>
            <person name="Tomaru A."/>
            <person name="Toya T."/>
            <person name="Yasunishi A."/>
            <person name="Muramatsu M."/>
            <person name="Hayashizaki Y."/>
        </authorList>
    </citation>
    <scope>NUCLEOTIDE SEQUENCE</scope>
    <source>
        <strain evidence="1">C57BL/6J</strain>
        <tissue evidence="1">Corpora quadrigemina</tissue>
    </source>
</reference>
<evidence type="ECO:0000313" key="1">
    <source>
        <dbReference type="EMBL" id="BAC32414.1"/>
    </source>
</evidence>
<reference evidence="1" key="3">
    <citation type="journal article" date="2000" name="Genome Res.">
        <title>RIKEN integrated sequence analysis (RISA) system--384-format sequencing pipeline with 384 multicapillary sequencer.</title>
        <authorList>
            <person name="Shibata K."/>
            <person name="Itoh M."/>
            <person name="Aizawa K."/>
            <person name="Nagaoka S."/>
            <person name="Sasaki N."/>
            <person name="Carninci P."/>
            <person name="Konno H."/>
            <person name="Akiyama J."/>
            <person name="Nishi K."/>
            <person name="Kitsunai T."/>
            <person name="Tashiro H."/>
            <person name="Itoh M."/>
            <person name="Sumi N."/>
            <person name="Ishii Y."/>
            <person name="Nakamura S."/>
            <person name="Hazama M."/>
            <person name="Nishine T."/>
            <person name="Harada A."/>
            <person name="Yamamoto R."/>
            <person name="Matsumoto H."/>
            <person name="Sakaguchi S."/>
            <person name="Ikegami T."/>
            <person name="Kashiwagi K."/>
            <person name="Fujiwake S."/>
            <person name="Inoue K."/>
            <person name="Togawa Y."/>
            <person name="Izawa M."/>
            <person name="Ohara E."/>
            <person name="Watahiki M."/>
            <person name="Yoneda Y."/>
            <person name="Ishikawa T."/>
            <person name="Ozawa K."/>
            <person name="Tanaka T."/>
            <person name="Matsuura S."/>
            <person name="Kawai J."/>
            <person name="Okazaki Y."/>
            <person name="Muramatsu M."/>
            <person name="Inoue Y."/>
            <person name="Kira A."/>
            <person name="Hayashizaki Y."/>
        </authorList>
    </citation>
    <scope>NUCLEOTIDE SEQUENCE</scope>
    <source>
        <strain evidence="1">C57BL/6J</strain>
        <tissue evidence="1">Corpora quadrigemina</tissue>
        <tissue evidence="2">Hypothalamus</tissue>
    </source>
</reference>
<dbReference type="EMBL" id="AK138412">
    <property type="protein sequence ID" value="BAE23648.1"/>
    <property type="molecule type" value="mRNA"/>
</dbReference>
<dbReference type="AGR" id="MGI:2140712"/>
<reference evidence="1" key="6">
    <citation type="journal article" date="2002" name="Nature">
        <title>Analysis of the mouse transcriptome based on functional annotation of 60,770 full-length cDNAs.</title>
        <authorList>
            <consortium name="The FANTOM Consortium and the RIKEN Genome Exploration Research Group Phase I and II Team"/>
        </authorList>
    </citation>
    <scope>NUCLEOTIDE SEQUENCE</scope>
    <source>
        <strain evidence="1">C57BL/6J</strain>
        <tissue evidence="1">Corpora quadrigemina</tissue>
        <tissue evidence="2">Hypothalamus</tissue>
    </source>
</reference>
<proteinExistence type="evidence at transcript level"/>
<evidence type="ECO:0000313" key="3">
    <source>
        <dbReference type="MGI" id="MGI:2140712"/>
    </source>
</evidence>
<reference evidence="1" key="2">
    <citation type="journal article" date="2000" name="Genome Res.">
        <title>Normalization and subtraction of cap-trapper-selected cDNAs to prepare full-length cDNA libraries for rapid discovery of new genes.</title>
        <authorList>
            <person name="Carninci P."/>
            <person name="Shibata Y."/>
            <person name="Hayatsu N."/>
            <person name="Sugahara Y."/>
            <person name="Shibata K."/>
            <person name="Itoh M."/>
            <person name="Konno H."/>
            <person name="Okazaki Y."/>
            <person name="Muramatsu M."/>
            <person name="Hayashizaki Y."/>
        </authorList>
    </citation>
    <scope>NUCLEOTIDE SEQUENCE</scope>
    <source>
        <strain evidence="1">C57BL/6J</strain>
        <tissue evidence="1">Corpora quadrigemina</tissue>
        <tissue evidence="2">Hypothalamus</tissue>
    </source>
</reference>
<reference evidence="1" key="4">
    <citation type="journal article" date="2001" name="Nature">
        <title>Functional annotation of a full-length mouse cDNA collection.</title>
        <authorList>
            <consortium name="The RIKEN Genome Exploration Research Group Phase II Team and the FANTOM Consortium"/>
        </authorList>
    </citation>
    <scope>NUCLEOTIDE SEQUENCE</scope>
    <source>
        <strain evidence="1">C57BL/6J</strain>
        <tissue evidence="1">Corpora quadrigemina</tissue>
        <tissue evidence="2">Hypothalamus</tissue>
    </source>
</reference>
<reference evidence="2" key="7">
    <citation type="submission" date="2004-03" db="EMBL/GenBank/DDBJ databases">
        <authorList>
            <person name="Arakawa T."/>
            <person name="Carninci P."/>
            <person name="Fukuda S."/>
            <person name="Hashizume W."/>
            <person name="Hayashida K."/>
            <person name="Hori F."/>
            <person name="Iida J."/>
            <person name="Imamura K."/>
            <person name="Imotani K."/>
            <person name="Itoh M."/>
            <person name="Kanagawa S."/>
            <person name="Kawai J."/>
            <person name="Kojima M."/>
            <person name="Konno H."/>
            <person name="Murata M."/>
            <person name="Nakamura M."/>
            <person name="Ninomiya N."/>
            <person name="Nishiyori H."/>
            <person name="Nomura K."/>
            <person name="Ohno M."/>
            <person name="Sakazume N."/>
            <person name="Sano H."/>
            <person name="Sasaki D."/>
            <person name="Shibata K."/>
            <person name="Shiraki T."/>
            <person name="Tagami M."/>
            <person name="Tagami Y."/>
            <person name="Waki K."/>
            <person name="Watahiki A."/>
            <person name="Muramatsu M."/>
            <person name="Hayashizaki Y."/>
        </authorList>
    </citation>
    <scope>NUCLEOTIDE SEQUENCE</scope>
    <source>
        <strain evidence="2">C57BL/6J</strain>
        <tissue evidence="2">Hypothalamus</tissue>
    </source>
</reference>
<gene>
    <name evidence="3" type="primary">Phf24</name>
    <name evidence="3" type="synonym">N28178</name>
</gene>
<dbReference type="AlphaFoldDB" id="Q8BR61"/>
<organism evidence="1">
    <name type="scientific">Mus musculus</name>
    <name type="common">Mouse</name>
    <dbReference type="NCBI Taxonomy" id="10090"/>
    <lineage>
        <taxon>Eukaryota</taxon>
        <taxon>Metazoa</taxon>
        <taxon>Chordata</taxon>
        <taxon>Craniata</taxon>
        <taxon>Vertebrata</taxon>
        <taxon>Euteleostomi</taxon>
        <taxon>Mammalia</taxon>
        <taxon>Eutheria</taxon>
        <taxon>Euarchontoglires</taxon>
        <taxon>Glires</taxon>
        <taxon>Rodentia</taxon>
        <taxon>Myomorpha</taxon>
        <taxon>Muroidea</taxon>
        <taxon>Muridae</taxon>
        <taxon>Murinae</taxon>
        <taxon>Mus</taxon>
        <taxon>Mus</taxon>
    </lineage>
</organism>
<evidence type="ECO:0000313" key="2">
    <source>
        <dbReference type="EMBL" id="BAE23648.1"/>
    </source>
</evidence>
<reference evidence="1" key="9">
    <citation type="journal article" date="2005" name="Science">
        <title>Antisense Transcription in the Mammalian Transcriptome.</title>
        <authorList>
            <consortium name="RIKEN Genome Exploration Research Group and Genome Science Group (Genome Network Project Core Group) and the FANTOM Consortium"/>
        </authorList>
    </citation>
    <scope>NUCLEOTIDE SEQUENCE</scope>
    <source>
        <strain evidence="1">C57BL/6J</strain>
        <tissue evidence="1">Corpora quadrigemina</tissue>
        <tissue evidence="2">Hypothalamus</tissue>
    </source>
</reference>
<dbReference type="MGI" id="MGI:2140712">
    <property type="gene designation" value="Phf24"/>
</dbReference>
<sequence>MIKRPVSILEIHSKNRITRQHLRSTSIEECSYTNQTATTLVGNITYGTTIVHAICCWLKCHYVTRDYSVLGSKRPNNLNAKISEHPDSICNHGPFLACHLQWSQVVTSSLPSGFRLLAVSLLSWLQPRQRSS</sequence>
<dbReference type="EMBL" id="AK045544">
    <property type="protein sequence ID" value="BAC32414.1"/>
    <property type="molecule type" value="mRNA"/>
</dbReference>